<protein>
    <submittedName>
        <fullName evidence="2">Uncharacterized protein</fullName>
    </submittedName>
</protein>
<evidence type="ECO:0000256" key="1">
    <source>
        <dbReference type="SAM" id="MobiDB-lite"/>
    </source>
</evidence>
<reference evidence="2" key="1">
    <citation type="submission" date="2023-03" db="EMBL/GenBank/DDBJ databases">
        <authorList>
            <person name="Steffen K."/>
            <person name="Cardenas P."/>
        </authorList>
    </citation>
    <scope>NUCLEOTIDE SEQUENCE</scope>
</reference>
<dbReference type="EMBL" id="CASHTH010002029">
    <property type="protein sequence ID" value="CAI8023736.1"/>
    <property type="molecule type" value="Genomic_DNA"/>
</dbReference>
<keyword evidence="3" id="KW-1185">Reference proteome</keyword>
<proteinExistence type="predicted"/>
<evidence type="ECO:0000313" key="3">
    <source>
        <dbReference type="Proteomes" id="UP001174909"/>
    </source>
</evidence>
<name>A0AA35S891_GEOBA</name>
<feature type="compositionally biased region" description="Acidic residues" evidence="1">
    <location>
        <begin position="107"/>
        <end position="116"/>
    </location>
</feature>
<sequence>MRLYYTLMDSKQCYFTLKTVNFTSMEEDREYLLCADILLSIASTLSSICTNILVQEQKLTKKKGPVHQGVIYLLMPKELAWEETLLSRTNKAKEEGKYSVEEGEMCKEEEEEEDEREQSLSMPASPTLPKRHV</sequence>
<feature type="compositionally biased region" description="Basic and acidic residues" evidence="1">
    <location>
        <begin position="92"/>
        <end position="106"/>
    </location>
</feature>
<accession>A0AA35S891</accession>
<evidence type="ECO:0000313" key="2">
    <source>
        <dbReference type="EMBL" id="CAI8023736.1"/>
    </source>
</evidence>
<feature type="non-terminal residue" evidence="2">
    <location>
        <position position="133"/>
    </location>
</feature>
<organism evidence="2 3">
    <name type="scientific">Geodia barretti</name>
    <name type="common">Barrett's horny sponge</name>
    <dbReference type="NCBI Taxonomy" id="519541"/>
    <lineage>
        <taxon>Eukaryota</taxon>
        <taxon>Metazoa</taxon>
        <taxon>Porifera</taxon>
        <taxon>Demospongiae</taxon>
        <taxon>Heteroscleromorpha</taxon>
        <taxon>Tetractinellida</taxon>
        <taxon>Astrophorina</taxon>
        <taxon>Geodiidae</taxon>
        <taxon>Geodia</taxon>
    </lineage>
</organism>
<comment type="caution">
    <text evidence="2">The sequence shown here is derived from an EMBL/GenBank/DDBJ whole genome shotgun (WGS) entry which is preliminary data.</text>
</comment>
<gene>
    <name evidence="2" type="ORF">GBAR_LOCUS13842</name>
</gene>
<dbReference type="Proteomes" id="UP001174909">
    <property type="component" value="Unassembled WGS sequence"/>
</dbReference>
<feature type="region of interest" description="Disordered" evidence="1">
    <location>
        <begin position="92"/>
        <end position="133"/>
    </location>
</feature>
<dbReference type="AlphaFoldDB" id="A0AA35S891"/>